<dbReference type="EMBL" id="JAPWDV010000001">
    <property type="protein sequence ID" value="KAJ6222521.1"/>
    <property type="molecule type" value="Genomic_DNA"/>
</dbReference>
<gene>
    <name evidence="7" type="ORF">RDWZM_001066</name>
</gene>
<comment type="caution">
    <text evidence="7">The sequence shown here is derived from an EMBL/GenBank/DDBJ whole genome shotgun (WGS) entry which is preliminary data.</text>
</comment>
<evidence type="ECO:0000256" key="3">
    <source>
        <dbReference type="ARBA" id="ARBA00022692"/>
    </source>
</evidence>
<dbReference type="InterPro" id="IPR007881">
    <property type="entry name" value="UNC-50"/>
</dbReference>
<accession>A0A9Q0RR11</accession>
<evidence type="ECO:0000313" key="7">
    <source>
        <dbReference type="EMBL" id="KAJ6222521.1"/>
    </source>
</evidence>
<comment type="similarity">
    <text evidence="2">Belongs to the unc-50 family.</text>
</comment>
<dbReference type="Pfam" id="PF05216">
    <property type="entry name" value="UNC-50"/>
    <property type="match status" value="1"/>
</dbReference>
<evidence type="ECO:0000256" key="2">
    <source>
        <dbReference type="ARBA" id="ARBA00006293"/>
    </source>
</evidence>
<keyword evidence="3 6" id="KW-0812">Transmembrane</keyword>
<dbReference type="AlphaFoldDB" id="A0A9Q0RR11"/>
<name>A0A9Q0RR11_BLOTA</name>
<proteinExistence type="inferred from homology"/>
<keyword evidence="5 6" id="KW-0472">Membrane</keyword>
<protein>
    <recommendedName>
        <fullName evidence="9">Unc-50-like protein</fullName>
    </recommendedName>
</protein>
<keyword evidence="4 6" id="KW-1133">Transmembrane helix</keyword>
<feature type="transmembrane region" description="Helical" evidence="6">
    <location>
        <begin position="127"/>
        <end position="150"/>
    </location>
</feature>
<organism evidence="7 8">
    <name type="scientific">Blomia tropicalis</name>
    <name type="common">Mite</name>
    <dbReference type="NCBI Taxonomy" id="40697"/>
    <lineage>
        <taxon>Eukaryota</taxon>
        <taxon>Metazoa</taxon>
        <taxon>Ecdysozoa</taxon>
        <taxon>Arthropoda</taxon>
        <taxon>Chelicerata</taxon>
        <taxon>Arachnida</taxon>
        <taxon>Acari</taxon>
        <taxon>Acariformes</taxon>
        <taxon>Sarcoptiformes</taxon>
        <taxon>Astigmata</taxon>
        <taxon>Glycyphagoidea</taxon>
        <taxon>Echimyopodidae</taxon>
        <taxon>Blomia</taxon>
    </lineage>
</organism>
<sequence length="273" mass="32539">MEHSDDSSVITLTSDVGDVPKYARRSYSTSNRMAFNQTTDAFKKCKRYVTRLFRANQMDFDFAFWQMVYLFLNPNKVYRNFQYRKQTKNQFARDDPAFLVLLSIWFIISATGLSLVLHLHFLGFLKFLLWMVFIDCILIGIIVASIFWIVTNRFMKRESHGREDVEWGFAFDIHLNAFFPPLLILHVFQLFFYNVFISQDHFISRLFGNTLWLIAVGYYCYITFLGYSTLAILRHTQMILYPMVPLSLWWLIATLSGYNICRSIMEFYHYRVF</sequence>
<feature type="transmembrane region" description="Helical" evidence="6">
    <location>
        <begin position="212"/>
        <end position="233"/>
    </location>
</feature>
<evidence type="ECO:0000256" key="6">
    <source>
        <dbReference type="SAM" id="Phobius"/>
    </source>
</evidence>
<reference evidence="7" key="1">
    <citation type="submission" date="2022-12" db="EMBL/GenBank/DDBJ databases">
        <title>Genome assemblies of Blomia tropicalis.</title>
        <authorList>
            <person name="Cui Y."/>
        </authorList>
    </citation>
    <scope>NUCLEOTIDE SEQUENCE</scope>
    <source>
        <tissue evidence="7">Adult mites</tissue>
    </source>
</reference>
<dbReference type="PANTHER" id="PTHR12841">
    <property type="entry name" value="PROTEIN UNC-50 HOMOLOG"/>
    <property type="match status" value="1"/>
</dbReference>
<dbReference type="PANTHER" id="PTHR12841:SF6">
    <property type="entry name" value="PROTEIN UNC-50 HOMOLOG"/>
    <property type="match status" value="1"/>
</dbReference>
<evidence type="ECO:0000256" key="4">
    <source>
        <dbReference type="ARBA" id="ARBA00022989"/>
    </source>
</evidence>
<evidence type="ECO:0008006" key="9">
    <source>
        <dbReference type="Google" id="ProtNLM"/>
    </source>
</evidence>
<comment type="subcellular location">
    <subcellularLocation>
        <location evidence="1">Membrane</location>
        <topology evidence="1">Multi-pass membrane protein</topology>
    </subcellularLocation>
</comment>
<feature type="transmembrane region" description="Helical" evidence="6">
    <location>
        <begin position="240"/>
        <end position="260"/>
    </location>
</feature>
<evidence type="ECO:0000313" key="8">
    <source>
        <dbReference type="Proteomes" id="UP001142055"/>
    </source>
</evidence>
<feature type="transmembrane region" description="Helical" evidence="6">
    <location>
        <begin position="171"/>
        <end position="192"/>
    </location>
</feature>
<evidence type="ECO:0000256" key="1">
    <source>
        <dbReference type="ARBA" id="ARBA00004141"/>
    </source>
</evidence>
<dbReference type="GO" id="GO:0000139">
    <property type="term" value="C:Golgi membrane"/>
    <property type="evidence" value="ECO:0007669"/>
    <property type="project" value="TreeGrafter"/>
</dbReference>
<evidence type="ECO:0000256" key="5">
    <source>
        <dbReference type="ARBA" id="ARBA00023136"/>
    </source>
</evidence>
<dbReference type="Proteomes" id="UP001142055">
    <property type="component" value="Chromosome 1"/>
</dbReference>
<feature type="transmembrane region" description="Helical" evidence="6">
    <location>
        <begin position="98"/>
        <end position="121"/>
    </location>
</feature>
<dbReference type="OMA" id="YRNFMYR"/>
<dbReference type="OrthoDB" id="10027013at2759"/>
<keyword evidence="8" id="KW-1185">Reference proteome</keyword>